<evidence type="ECO:0000256" key="5">
    <source>
        <dbReference type="ARBA" id="ARBA00022531"/>
    </source>
</evidence>
<keyword evidence="8" id="KW-0732">Signal</keyword>
<evidence type="ECO:0000313" key="11">
    <source>
        <dbReference type="EMBL" id="CAH0377372.1"/>
    </source>
</evidence>
<dbReference type="GO" id="GO:0009507">
    <property type="term" value="C:chloroplast"/>
    <property type="evidence" value="ECO:0007669"/>
    <property type="project" value="UniProtKB-SubCell"/>
</dbReference>
<feature type="binding site" evidence="7">
    <location>
        <position position="76"/>
    </location>
    <ligand>
        <name>chlorophyll a</name>
        <dbReference type="ChEBI" id="CHEBI:58416"/>
        <label>1</label>
    </ligand>
</feature>
<evidence type="ECO:0000256" key="2">
    <source>
        <dbReference type="ARBA" id="ARBA00004229"/>
    </source>
</evidence>
<feature type="binding site" description="axial binding residue" evidence="7">
    <location>
        <position position="78"/>
    </location>
    <ligand>
        <name>chlorophyll b</name>
        <dbReference type="ChEBI" id="CHEBI:61721"/>
        <label>1</label>
    </ligand>
    <ligandPart>
        <name>Mg</name>
        <dbReference type="ChEBI" id="CHEBI:25107"/>
    </ligandPart>
</feature>
<organism evidence="10">
    <name type="scientific">Pelagomonas calceolata</name>
    <dbReference type="NCBI Taxonomy" id="35677"/>
    <lineage>
        <taxon>Eukaryota</taxon>
        <taxon>Sar</taxon>
        <taxon>Stramenopiles</taxon>
        <taxon>Ochrophyta</taxon>
        <taxon>Pelagophyceae</taxon>
        <taxon>Pelagomonadales</taxon>
        <taxon>Pelagomonadaceae</taxon>
        <taxon>Pelagomonas</taxon>
    </lineage>
</organism>
<feature type="binding site" evidence="7">
    <location>
        <position position="175"/>
    </location>
    <ligand>
        <name>chlorophyll a</name>
        <dbReference type="ChEBI" id="CHEBI:58416"/>
        <label>1</label>
    </ligand>
</feature>
<proteinExistence type="inferred from homology"/>
<dbReference type="GO" id="GO:0016020">
    <property type="term" value="C:membrane"/>
    <property type="evidence" value="ECO:0007669"/>
    <property type="project" value="InterPro"/>
</dbReference>
<reference evidence="10" key="1">
    <citation type="submission" date="2021-01" db="EMBL/GenBank/DDBJ databases">
        <authorList>
            <person name="Corre E."/>
            <person name="Pelletier E."/>
            <person name="Niang G."/>
            <person name="Scheremetjew M."/>
            <person name="Finn R."/>
            <person name="Kale V."/>
            <person name="Holt S."/>
            <person name="Cochrane G."/>
            <person name="Meng A."/>
            <person name="Brown T."/>
            <person name="Cohen L."/>
        </authorList>
    </citation>
    <scope>NUCLEOTIDE SEQUENCE</scope>
    <source>
        <strain evidence="10">CCMP1756</strain>
    </source>
</reference>
<accession>A0A6S8TGP4</accession>
<evidence type="ECO:0000256" key="8">
    <source>
        <dbReference type="SAM" id="SignalP"/>
    </source>
</evidence>
<keyword evidence="6" id="KW-0934">Plastid</keyword>
<evidence type="ECO:0008006" key="13">
    <source>
        <dbReference type="Google" id="ProtNLM"/>
    </source>
</evidence>
<dbReference type="InterPro" id="IPR022796">
    <property type="entry name" value="Chloroa_b-bind"/>
</dbReference>
<comment type="similarity">
    <text evidence="3">Belongs to the fucoxanthin chlorophyll protein family.</text>
</comment>
<evidence type="ECO:0000313" key="9">
    <source>
        <dbReference type="EMBL" id="CAE0692649.1"/>
    </source>
</evidence>
<dbReference type="InterPro" id="IPR001344">
    <property type="entry name" value="Chloro_AB-bd_pln"/>
</dbReference>
<evidence type="ECO:0000256" key="7">
    <source>
        <dbReference type="PIRSR" id="PIRSR601344-1"/>
    </source>
</evidence>
<reference evidence="11" key="2">
    <citation type="submission" date="2021-11" db="EMBL/GenBank/DDBJ databases">
        <authorList>
            <consortium name="Genoscope - CEA"/>
            <person name="William W."/>
        </authorList>
    </citation>
    <scope>NUCLEOTIDE SEQUENCE</scope>
</reference>
<feature type="binding site" evidence="7">
    <location>
        <position position="172"/>
    </location>
    <ligand>
        <name>chlorophyll a</name>
        <dbReference type="ChEBI" id="CHEBI:58416"/>
        <label>1</label>
    </ligand>
</feature>
<feature type="binding site" evidence="7">
    <location>
        <position position="73"/>
    </location>
    <ligand>
        <name>chlorophyll a</name>
        <dbReference type="ChEBI" id="CHEBI:58416"/>
        <label>1</label>
    </ligand>
</feature>
<dbReference type="Pfam" id="PF00504">
    <property type="entry name" value="Chloroa_b-bind"/>
    <property type="match status" value="1"/>
</dbReference>
<keyword evidence="12" id="KW-1185">Reference proteome</keyword>
<feature type="binding site" evidence="7">
    <location>
        <position position="189"/>
    </location>
    <ligand>
        <name>chlorophyll a</name>
        <dbReference type="ChEBI" id="CHEBI:58416"/>
        <label>1</label>
    </ligand>
</feature>
<dbReference type="PANTHER" id="PTHR21649">
    <property type="entry name" value="CHLOROPHYLL A/B BINDING PROTEIN"/>
    <property type="match status" value="1"/>
</dbReference>
<keyword evidence="7" id="KW-0157">Chromophore</keyword>
<dbReference type="EMBL" id="HBIW01009476">
    <property type="protein sequence ID" value="CAE0692649.1"/>
    <property type="molecule type" value="Transcribed_RNA"/>
</dbReference>
<name>A0A6S8TGP4_9STRA</name>
<comment type="function">
    <text evidence="1">The light-harvesting complex (LHC) functions as a light receptor, it captures and delivers excitation energy to photosystems with which it is closely associated. Energy is transferred from the carotenoid and chlorophyll C (or B) to chlorophyll A and the photosynthetic reaction centers where it is used to synthesize ATP and reducing power.</text>
</comment>
<dbReference type="EMBL" id="CAKKNE010000005">
    <property type="protein sequence ID" value="CAH0377372.1"/>
    <property type="molecule type" value="Genomic_DNA"/>
</dbReference>
<dbReference type="Proteomes" id="UP000789595">
    <property type="component" value="Unassembled WGS sequence"/>
</dbReference>
<feature type="chain" id="PRO_5036191435" description="Plastid light harvesting protein" evidence="8">
    <location>
        <begin position="16"/>
        <end position="201"/>
    </location>
</feature>
<feature type="binding site" description="axial binding residue" evidence="7">
    <location>
        <position position="114"/>
    </location>
    <ligand>
        <name>chlorophyll b</name>
        <dbReference type="ChEBI" id="CHEBI:61721"/>
        <label>1</label>
    </ligand>
    <ligandPart>
        <name>Mg</name>
        <dbReference type="ChEBI" id="CHEBI:25107"/>
    </ligandPart>
</feature>
<evidence type="ECO:0000256" key="6">
    <source>
        <dbReference type="ARBA" id="ARBA00022640"/>
    </source>
</evidence>
<evidence type="ECO:0000256" key="4">
    <source>
        <dbReference type="ARBA" id="ARBA00022528"/>
    </source>
</evidence>
<dbReference type="Gene3D" id="1.10.3460.10">
    <property type="entry name" value="Chlorophyll a/b binding protein domain"/>
    <property type="match status" value="1"/>
</dbReference>
<feature type="binding site" evidence="7">
    <location>
        <position position="177"/>
    </location>
    <ligand>
        <name>chlorophyll a</name>
        <dbReference type="ChEBI" id="CHEBI:58416"/>
        <label>1</label>
    </ligand>
</feature>
<evidence type="ECO:0000256" key="3">
    <source>
        <dbReference type="ARBA" id="ARBA00005933"/>
    </source>
</evidence>
<dbReference type="SUPFAM" id="SSF103511">
    <property type="entry name" value="Chlorophyll a-b binding protein"/>
    <property type="match status" value="1"/>
</dbReference>
<sequence length="201" mass="21392">MQGLTLALALTGASALVAPAAPRAATALKAADEVFDYSSIAGGESGLGGRYDFDPMNFAGRYPGMVPWFREAELKHGRMCMLASIGMVVPAFVRVPGEQFQGSYTGWEAHDRLVASGAMGQILLFVGLFETLAGIPACVATMNGDREPGDFEFGGIFKPTDPVQLRRKQNAELKNGRLAMLAFSGQVTQAVLTGHDAPFLY</sequence>
<dbReference type="AlphaFoldDB" id="A0A6S8TGP4"/>
<evidence type="ECO:0000313" key="12">
    <source>
        <dbReference type="Proteomes" id="UP000789595"/>
    </source>
</evidence>
<feature type="binding site" description="axial binding residue" evidence="7">
    <location>
        <position position="130"/>
    </location>
    <ligand>
        <name>chlorophyll b</name>
        <dbReference type="ChEBI" id="CHEBI:61721"/>
        <label>1</label>
    </ligand>
    <ligandPart>
        <name>Mg</name>
        <dbReference type="ChEBI" id="CHEBI:25107"/>
    </ligandPart>
</feature>
<keyword evidence="5" id="KW-0602">Photosynthesis</keyword>
<protein>
    <recommendedName>
        <fullName evidence="13">Plastid light harvesting protein</fullName>
    </recommendedName>
</protein>
<keyword evidence="7" id="KW-0148">Chlorophyll</keyword>
<dbReference type="GO" id="GO:0016168">
    <property type="term" value="F:chlorophyll binding"/>
    <property type="evidence" value="ECO:0007669"/>
    <property type="project" value="UniProtKB-KW"/>
</dbReference>
<dbReference type="EMBL" id="HBIW01009477">
    <property type="protein sequence ID" value="CAE0692650.1"/>
    <property type="molecule type" value="Transcribed_RNA"/>
</dbReference>
<dbReference type="OrthoDB" id="423598at2759"/>
<evidence type="ECO:0000313" key="10">
    <source>
        <dbReference type="EMBL" id="CAE0692650.1"/>
    </source>
</evidence>
<feature type="signal peptide" evidence="8">
    <location>
        <begin position="1"/>
        <end position="15"/>
    </location>
</feature>
<gene>
    <name evidence="9" type="ORF">PCAL00307_LOCUS8085</name>
    <name evidence="10" type="ORF">PCAL00307_LOCUS8086</name>
    <name evidence="11" type="ORF">PECAL_5P19250</name>
</gene>
<keyword evidence="4" id="KW-0150">Chloroplast</keyword>
<comment type="subcellular location">
    <subcellularLocation>
        <location evidence="2">Plastid</location>
        <location evidence="2">Chloroplast</location>
    </subcellularLocation>
</comment>
<evidence type="ECO:0000256" key="1">
    <source>
        <dbReference type="ARBA" id="ARBA00004022"/>
    </source>
</evidence>
<dbReference type="GO" id="GO:0009765">
    <property type="term" value="P:photosynthesis, light harvesting"/>
    <property type="evidence" value="ECO:0007669"/>
    <property type="project" value="InterPro"/>
</dbReference>